<keyword evidence="1 7" id="KW-0547">Nucleotide-binding</keyword>
<dbReference type="AlphaFoldDB" id="A0A1X7JJK9"/>
<dbReference type="InterPro" id="IPR014014">
    <property type="entry name" value="RNA_helicase_DEAD_Q_motif"/>
</dbReference>
<evidence type="ECO:0000259" key="8">
    <source>
        <dbReference type="PROSITE" id="PS51192"/>
    </source>
</evidence>
<organism evidence="11 12">
    <name type="scientific">Marivirga sericea</name>
    <dbReference type="NCBI Taxonomy" id="1028"/>
    <lineage>
        <taxon>Bacteria</taxon>
        <taxon>Pseudomonadati</taxon>
        <taxon>Bacteroidota</taxon>
        <taxon>Cytophagia</taxon>
        <taxon>Cytophagales</taxon>
        <taxon>Marivirgaceae</taxon>
        <taxon>Marivirga</taxon>
    </lineage>
</organism>
<dbReference type="InterPro" id="IPR000629">
    <property type="entry name" value="RNA-helicase_DEAD-box_CS"/>
</dbReference>
<dbReference type="InterPro" id="IPR050079">
    <property type="entry name" value="DEAD_box_RNA_helicase"/>
</dbReference>
<dbReference type="SUPFAM" id="SSF52540">
    <property type="entry name" value="P-loop containing nucleoside triphosphate hydrolases"/>
    <property type="match status" value="1"/>
</dbReference>
<name>A0A1X7JJK9_9BACT</name>
<dbReference type="Pfam" id="PF00271">
    <property type="entry name" value="Helicase_C"/>
    <property type="match status" value="1"/>
</dbReference>
<dbReference type="PROSITE" id="PS51195">
    <property type="entry name" value="Q_MOTIF"/>
    <property type="match status" value="1"/>
</dbReference>
<dbReference type="CDD" id="cd00268">
    <property type="entry name" value="DEADc"/>
    <property type="match status" value="1"/>
</dbReference>
<dbReference type="Gene3D" id="3.40.50.300">
    <property type="entry name" value="P-loop containing nucleotide triphosphate hydrolases"/>
    <property type="match status" value="2"/>
</dbReference>
<dbReference type="InterPro" id="IPR001650">
    <property type="entry name" value="Helicase_C-like"/>
</dbReference>
<accession>A0A1X7JJK9</accession>
<dbReference type="GO" id="GO:0003724">
    <property type="term" value="F:RNA helicase activity"/>
    <property type="evidence" value="ECO:0007669"/>
    <property type="project" value="InterPro"/>
</dbReference>
<dbReference type="PROSITE" id="PS51194">
    <property type="entry name" value="HELICASE_CTER"/>
    <property type="match status" value="1"/>
</dbReference>
<sequence length="380" mass="42360">MSFASFNLPIALSNTLTKQNIKRPFPIQQAVIPPALEGKDVLGIAQTGSGKTLAYVLPILTKLNFFPEGRNRSPQVLVMVPTRELAQQVLEVIKLFVDINRNHSKTVAVFGGTSKNPQMQAMTTVKIVIATPGRLLDLIKVNSLKLSDLRLLVIDEADKLLNIDFKKDLDDILKLIPSAAQKLLFSATLSPDVQKLKKLYLNNPAIIELEQHEEKVELIKQSAYAVEEGQKGPFLRYLIKSRDLKQVMVFTSSIATADKVADKLRKNGVDALAVHSKKSQHARNESLRDFKEGKIKVLVTTDLLSRGIDIEYLPFVINYELPRSPKDFVHRVGRTGRAEHAGEAISLISANEEHHFKVIQKKVGLDVDLEVISDVNLHGF</sequence>
<evidence type="ECO:0000256" key="1">
    <source>
        <dbReference type="ARBA" id="ARBA00022741"/>
    </source>
</evidence>
<feature type="domain" description="Helicase ATP-binding" evidence="8">
    <location>
        <begin position="32"/>
        <end position="207"/>
    </location>
</feature>
<dbReference type="PANTHER" id="PTHR47959">
    <property type="entry name" value="ATP-DEPENDENT RNA HELICASE RHLE-RELATED"/>
    <property type="match status" value="1"/>
</dbReference>
<dbReference type="PANTHER" id="PTHR47959:SF13">
    <property type="entry name" value="ATP-DEPENDENT RNA HELICASE RHLE"/>
    <property type="match status" value="1"/>
</dbReference>
<reference evidence="12" key="1">
    <citation type="submission" date="2017-04" db="EMBL/GenBank/DDBJ databases">
        <authorList>
            <person name="Varghese N."/>
            <person name="Submissions S."/>
        </authorList>
    </citation>
    <scope>NUCLEOTIDE SEQUENCE [LARGE SCALE GENOMIC DNA]</scope>
    <source>
        <strain evidence="12">DSM 4125</strain>
    </source>
</reference>
<evidence type="ECO:0000259" key="9">
    <source>
        <dbReference type="PROSITE" id="PS51194"/>
    </source>
</evidence>
<dbReference type="GO" id="GO:0005524">
    <property type="term" value="F:ATP binding"/>
    <property type="evidence" value="ECO:0007669"/>
    <property type="project" value="UniProtKB-KW"/>
</dbReference>
<dbReference type="InterPro" id="IPR011545">
    <property type="entry name" value="DEAD/DEAH_box_helicase_dom"/>
</dbReference>
<dbReference type="InterPro" id="IPR044742">
    <property type="entry name" value="DEAD/DEAH_RhlB"/>
</dbReference>
<dbReference type="RefSeq" id="WP_085516624.1">
    <property type="nucleotide sequence ID" value="NZ_FXAW01000003.1"/>
</dbReference>
<dbReference type="PROSITE" id="PS51192">
    <property type="entry name" value="HELICASE_ATP_BIND_1"/>
    <property type="match status" value="1"/>
</dbReference>
<dbReference type="SMART" id="SM00490">
    <property type="entry name" value="HELICc"/>
    <property type="match status" value="1"/>
</dbReference>
<gene>
    <name evidence="11" type="ORF">SAMN05661096_01695</name>
</gene>
<feature type="domain" description="DEAD-box RNA helicase Q" evidence="10">
    <location>
        <begin position="1"/>
        <end position="29"/>
    </location>
</feature>
<protein>
    <submittedName>
        <fullName evidence="11">ATP-dependent RNA helicase RhlE</fullName>
    </submittedName>
</protein>
<dbReference type="EMBL" id="FXAW01000003">
    <property type="protein sequence ID" value="SMG28320.1"/>
    <property type="molecule type" value="Genomic_DNA"/>
</dbReference>
<feature type="domain" description="Helicase C-terminal" evidence="9">
    <location>
        <begin position="233"/>
        <end position="378"/>
    </location>
</feature>
<evidence type="ECO:0000313" key="11">
    <source>
        <dbReference type="EMBL" id="SMG28320.1"/>
    </source>
</evidence>
<dbReference type="Pfam" id="PF00270">
    <property type="entry name" value="DEAD"/>
    <property type="match status" value="1"/>
</dbReference>
<evidence type="ECO:0000256" key="4">
    <source>
        <dbReference type="ARBA" id="ARBA00022840"/>
    </source>
</evidence>
<evidence type="ECO:0000313" key="12">
    <source>
        <dbReference type="Proteomes" id="UP000193804"/>
    </source>
</evidence>
<dbReference type="OrthoDB" id="974172at2"/>
<evidence type="ECO:0000256" key="5">
    <source>
        <dbReference type="ARBA" id="ARBA00038437"/>
    </source>
</evidence>
<dbReference type="InterPro" id="IPR014001">
    <property type="entry name" value="Helicase_ATP-bd"/>
</dbReference>
<comment type="similarity">
    <text evidence="5 7">Belongs to the DEAD box helicase family.</text>
</comment>
<keyword evidence="12" id="KW-1185">Reference proteome</keyword>
<dbReference type="InterPro" id="IPR027417">
    <property type="entry name" value="P-loop_NTPase"/>
</dbReference>
<dbReference type="GO" id="GO:0003676">
    <property type="term" value="F:nucleic acid binding"/>
    <property type="evidence" value="ECO:0007669"/>
    <property type="project" value="InterPro"/>
</dbReference>
<keyword evidence="3 7" id="KW-0347">Helicase</keyword>
<evidence type="ECO:0000256" key="3">
    <source>
        <dbReference type="ARBA" id="ARBA00022806"/>
    </source>
</evidence>
<dbReference type="GO" id="GO:0005829">
    <property type="term" value="C:cytosol"/>
    <property type="evidence" value="ECO:0007669"/>
    <property type="project" value="TreeGrafter"/>
</dbReference>
<dbReference type="CDD" id="cd18787">
    <property type="entry name" value="SF2_C_DEAD"/>
    <property type="match status" value="1"/>
</dbReference>
<feature type="short sequence motif" description="Q motif" evidence="6">
    <location>
        <begin position="1"/>
        <end position="29"/>
    </location>
</feature>
<dbReference type="Proteomes" id="UP000193804">
    <property type="component" value="Unassembled WGS sequence"/>
</dbReference>
<evidence type="ECO:0000256" key="7">
    <source>
        <dbReference type="RuleBase" id="RU000492"/>
    </source>
</evidence>
<dbReference type="STRING" id="1028.SAMN05661096_01695"/>
<proteinExistence type="inferred from homology"/>
<dbReference type="PROSITE" id="PS00039">
    <property type="entry name" value="DEAD_ATP_HELICASE"/>
    <property type="match status" value="1"/>
</dbReference>
<keyword evidence="4 7" id="KW-0067">ATP-binding</keyword>
<keyword evidence="2 7" id="KW-0378">Hydrolase</keyword>
<dbReference type="SMART" id="SM00487">
    <property type="entry name" value="DEXDc"/>
    <property type="match status" value="1"/>
</dbReference>
<evidence type="ECO:0000256" key="2">
    <source>
        <dbReference type="ARBA" id="ARBA00022801"/>
    </source>
</evidence>
<dbReference type="GO" id="GO:0016787">
    <property type="term" value="F:hydrolase activity"/>
    <property type="evidence" value="ECO:0007669"/>
    <property type="project" value="UniProtKB-KW"/>
</dbReference>
<evidence type="ECO:0000256" key="6">
    <source>
        <dbReference type="PROSITE-ProRule" id="PRU00552"/>
    </source>
</evidence>
<evidence type="ECO:0000259" key="10">
    <source>
        <dbReference type="PROSITE" id="PS51195"/>
    </source>
</evidence>